<comment type="similarity">
    <text evidence="2">Belongs to the major facilitator superfamily. Monocarboxylate porter (TC 2.A.1.13) family.</text>
</comment>
<evidence type="ECO:0000313" key="5">
    <source>
        <dbReference type="EMBL" id="QFR37088.1"/>
    </source>
</evidence>
<dbReference type="InterPro" id="IPR011701">
    <property type="entry name" value="MFS"/>
</dbReference>
<feature type="transmembrane region" description="Helical" evidence="3">
    <location>
        <begin position="206"/>
        <end position="226"/>
    </location>
</feature>
<dbReference type="InterPro" id="IPR036259">
    <property type="entry name" value="MFS_trans_sf"/>
</dbReference>
<comment type="subcellular location">
    <subcellularLocation>
        <location evidence="1">Membrane</location>
        <topology evidence="1">Multi-pass membrane protein</topology>
    </subcellularLocation>
</comment>
<feature type="transmembrane region" description="Helical" evidence="3">
    <location>
        <begin position="140"/>
        <end position="162"/>
    </location>
</feature>
<feature type="transmembrane region" description="Helical" evidence="3">
    <location>
        <begin position="262"/>
        <end position="283"/>
    </location>
</feature>
<dbReference type="InterPro" id="IPR020846">
    <property type="entry name" value="MFS_dom"/>
</dbReference>
<keyword evidence="3" id="KW-0812">Transmembrane</keyword>
<dbReference type="GO" id="GO:0016020">
    <property type="term" value="C:membrane"/>
    <property type="evidence" value="ECO:0007669"/>
    <property type="project" value="UniProtKB-SubCell"/>
</dbReference>
<feature type="transmembrane region" description="Helical" evidence="3">
    <location>
        <begin position="174"/>
        <end position="194"/>
    </location>
</feature>
<feature type="transmembrane region" description="Helical" evidence="3">
    <location>
        <begin position="389"/>
        <end position="412"/>
    </location>
</feature>
<dbReference type="PANTHER" id="PTHR11360">
    <property type="entry name" value="MONOCARBOXYLATE TRANSPORTER"/>
    <property type="match status" value="1"/>
</dbReference>
<dbReference type="EMBL" id="MK890583">
    <property type="protein sequence ID" value="QFR37088.1"/>
    <property type="molecule type" value="Genomic_DNA"/>
</dbReference>
<accession>A0A5P8N8F5</accession>
<reference evidence="5" key="1">
    <citation type="journal article" date="2019" name="Front. Microbiol.">
        <title>An Overview of Genes From Cyberlindnera americana, a Symbiont Yeast Isolated From the Gut of the Bark Beetle Dendroctonus rhizophagus (Curculionidae: Scolytinae), Involved in the Detoxification Process Using Genome and Transcriptome Data.</title>
        <authorList>
            <person name="Soto-Robles L.V."/>
            <person name="Torres-Banda V."/>
            <person name="Rivera-Orduna F.N."/>
            <person name="Curiel-Quesada E."/>
            <person name="Hidalgo-Lara M.E."/>
            <person name="Zuniga G."/>
        </authorList>
    </citation>
    <scope>NUCLEOTIDE SEQUENCE</scope>
    <source>
        <strain evidence="5">ChDrAdgY46</strain>
    </source>
</reference>
<evidence type="ECO:0000256" key="1">
    <source>
        <dbReference type="ARBA" id="ARBA00004141"/>
    </source>
</evidence>
<feature type="transmembrane region" description="Helical" evidence="3">
    <location>
        <begin position="47"/>
        <end position="68"/>
    </location>
</feature>
<evidence type="ECO:0000256" key="3">
    <source>
        <dbReference type="SAM" id="Phobius"/>
    </source>
</evidence>
<dbReference type="GO" id="GO:0032218">
    <property type="term" value="P:riboflavin transport"/>
    <property type="evidence" value="ECO:0007669"/>
    <property type="project" value="TreeGrafter"/>
</dbReference>
<dbReference type="PROSITE" id="PS50850">
    <property type="entry name" value="MFS"/>
    <property type="match status" value="1"/>
</dbReference>
<dbReference type="SUPFAM" id="SSF103473">
    <property type="entry name" value="MFS general substrate transporter"/>
    <property type="match status" value="1"/>
</dbReference>
<dbReference type="PANTHER" id="PTHR11360:SF177">
    <property type="entry name" value="RIBOFLAVIN TRANSPORTER MCH5"/>
    <property type="match status" value="1"/>
</dbReference>
<name>A0A5P8N8F5_9ASCO</name>
<evidence type="ECO:0000259" key="4">
    <source>
        <dbReference type="PROSITE" id="PS50850"/>
    </source>
</evidence>
<feature type="domain" description="Major facilitator superfamily (MFS) profile" evidence="4">
    <location>
        <begin position="46"/>
        <end position="452"/>
    </location>
</feature>
<dbReference type="AlphaFoldDB" id="A0A5P8N8F5"/>
<feature type="transmembrane region" description="Helical" evidence="3">
    <location>
        <begin position="88"/>
        <end position="109"/>
    </location>
</feature>
<dbReference type="GO" id="GO:0022857">
    <property type="term" value="F:transmembrane transporter activity"/>
    <property type="evidence" value="ECO:0007669"/>
    <property type="project" value="InterPro"/>
</dbReference>
<dbReference type="Gene3D" id="1.20.1250.20">
    <property type="entry name" value="MFS general substrate transporter like domains"/>
    <property type="match status" value="1"/>
</dbReference>
<proteinExistence type="inferred from homology"/>
<feature type="transmembrane region" description="Helical" evidence="3">
    <location>
        <begin position="418"/>
        <end position="438"/>
    </location>
</feature>
<dbReference type="CDD" id="cd17352">
    <property type="entry name" value="MFS_MCT_SLC16"/>
    <property type="match status" value="1"/>
</dbReference>
<gene>
    <name evidence="5" type="ORF">g1955</name>
</gene>
<feature type="transmembrane region" description="Helical" evidence="3">
    <location>
        <begin position="116"/>
        <end position="134"/>
    </location>
</feature>
<feature type="transmembrane region" description="Helical" evidence="3">
    <location>
        <begin position="353"/>
        <end position="377"/>
    </location>
</feature>
<dbReference type="InterPro" id="IPR050327">
    <property type="entry name" value="Proton-linked_MCT"/>
</dbReference>
<feature type="transmembrane region" description="Helical" evidence="3">
    <location>
        <begin position="326"/>
        <end position="347"/>
    </location>
</feature>
<feature type="transmembrane region" description="Helical" evidence="3">
    <location>
        <begin position="295"/>
        <end position="314"/>
    </location>
</feature>
<evidence type="ECO:0000256" key="2">
    <source>
        <dbReference type="ARBA" id="ARBA00006727"/>
    </source>
</evidence>
<protein>
    <submittedName>
        <fullName evidence="5">MFS transporter</fullName>
    </submittedName>
</protein>
<keyword evidence="3" id="KW-1133">Transmembrane helix</keyword>
<keyword evidence="3" id="KW-0472">Membrane</keyword>
<sequence>MSHSIEPLSTADQAIRHLEHTIELSNRNTSRETVEDEIEYPEGGFRAYLTVFGSFMGLIPAFGLLNAVGSIEAYVSSHQLSNVSTSTVSWIFSIYTFVTFCSQIFSGAFFDRNGSFKPMLIGTIAFCGGLMITANSKTVFQFIMGFGLITGFGNGMLAAPLVGVVSHYFNEKRGIATSIATAGGSIGGITMSIMLKELFTAVGFQWSLRILSFFSLFCCLMALTFAKERFRQDNEPIKGWRSFIKVYFVDIVDFSSFKDLRFLLCSLGCAFAETSLVITGIYFPSYAIKRGFNEGVAYILVTIINSTGVLGRYIPAYFADKYLGRFNVCIVTISICAILLLTLWLPFGEHLKVLYTFAALFGFFSGSILSLTPVCIGQISRTEEFGKRYATMYVVVSMLMLSGIPAAGGIIGNGNIQRYNWFIVYVSVLFGLGSLGYFGSRYISVGTKLIKF</sequence>
<dbReference type="Pfam" id="PF07690">
    <property type="entry name" value="MFS_1"/>
    <property type="match status" value="1"/>
</dbReference>
<organism evidence="5">
    <name type="scientific">Cyberlindnera americana</name>
    <dbReference type="NCBI Taxonomy" id="36016"/>
    <lineage>
        <taxon>Eukaryota</taxon>
        <taxon>Fungi</taxon>
        <taxon>Dikarya</taxon>
        <taxon>Ascomycota</taxon>
        <taxon>Saccharomycotina</taxon>
        <taxon>Saccharomycetes</taxon>
        <taxon>Phaffomycetales</taxon>
        <taxon>Phaffomycetaceae</taxon>
        <taxon>Cyberlindnera</taxon>
    </lineage>
</organism>